<proteinExistence type="predicted"/>
<reference evidence="1 2" key="1">
    <citation type="submission" date="2021-04" db="EMBL/GenBank/DDBJ databases">
        <title>Draft genome sequence of Paenibacillus cisolokensis, LC2-13A.</title>
        <authorList>
            <person name="Uke A."/>
            <person name="Chhe C."/>
            <person name="Baramee S."/>
            <person name="Kosugi A."/>
        </authorList>
    </citation>
    <scope>NUCLEOTIDE SEQUENCE [LARGE SCALE GENOMIC DNA]</scope>
    <source>
        <strain evidence="1 2">LC2-13A</strain>
    </source>
</reference>
<dbReference type="EMBL" id="BOVJ01000093">
    <property type="protein sequence ID" value="GIQ64406.1"/>
    <property type="molecule type" value="Genomic_DNA"/>
</dbReference>
<organism evidence="1 2">
    <name type="scientific">Paenibacillus cisolokensis</name>
    <dbReference type="NCBI Taxonomy" id="1658519"/>
    <lineage>
        <taxon>Bacteria</taxon>
        <taxon>Bacillati</taxon>
        <taxon>Bacillota</taxon>
        <taxon>Bacilli</taxon>
        <taxon>Bacillales</taxon>
        <taxon>Paenibacillaceae</taxon>
        <taxon>Paenibacillus</taxon>
    </lineage>
</organism>
<name>A0ABQ4N8B2_9BACL</name>
<accession>A0ABQ4N8B2</accession>
<evidence type="ECO:0000313" key="2">
    <source>
        <dbReference type="Proteomes" id="UP000680304"/>
    </source>
</evidence>
<gene>
    <name evidence="1" type="ORF">PACILC2_29740</name>
</gene>
<evidence type="ECO:0008006" key="3">
    <source>
        <dbReference type="Google" id="ProtNLM"/>
    </source>
</evidence>
<protein>
    <recommendedName>
        <fullName evidence="3">DUF1232 domain-containing protein</fullName>
    </recommendedName>
</protein>
<dbReference type="RefSeq" id="WP_062494269.1">
    <property type="nucleotide sequence ID" value="NZ_BOVJ01000093.1"/>
</dbReference>
<sequence>MRKLLSLRHWKHVFVRVFRLLASKDVSAADKLLFAIPVLLYWVLPDAMPLLPFDDIAVTMAAAEFFTRYMERKYGSGSRG</sequence>
<evidence type="ECO:0000313" key="1">
    <source>
        <dbReference type="EMBL" id="GIQ64406.1"/>
    </source>
</evidence>
<comment type="caution">
    <text evidence="1">The sequence shown here is derived from an EMBL/GenBank/DDBJ whole genome shotgun (WGS) entry which is preliminary data.</text>
</comment>
<keyword evidence="2" id="KW-1185">Reference proteome</keyword>
<dbReference type="Proteomes" id="UP000680304">
    <property type="component" value="Unassembled WGS sequence"/>
</dbReference>